<name>A0A834YLQ7_TETSI</name>
<evidence type="ECO:0000256" key="8">
    <source>
        <dbReference type="PROSITE-ProRule" id="PRU10141"/>
    </source>
</evidence>
<dbReference type="OMA" id="CAKRARN"/>
<feature type="region of interest" description="Disordered" evidence="9">
    <location>
        <begin position="210"/>
        <end position="233"/>
    </location>
</feature>
<evidence type="ECO:0000256" key="4">
    <source>
        <dbReference type="ARBA" id="ARBA00022729"/>
    </source>
</evidence>
<dbReference type="GO" id="GO:0005524">
    <property type="term" value="F:ATP binding"/>
    <property type="evidence" value="ECO:0007669"/>
    <property type="project" value="UniProtKB-UniRule"/>
</dbReference>
<keyword evidence="4 10" id="KW-0732">Signal</keyword>
<organism evidence="11 12">
    <name type="scientific">Tetracentron sinense</name>
    <name type="common">Spur-leaf</name>
    <dbReference type="NCBI Taxonomy" id="13715"/>
    <lineage>
        <taxon>Eukaryota</taxon>
        <taxon>Viridiplantae</taxon>
        <taxon>Streptophyta</taxon>
        <taxon>Embryophyta</taxon>
        <taxon>Tracheophyta</taxon>
        <taxon>Spermatophyta</taxon>
        <taxon>Magnoliopsida</taxon>
        <taxon>Trochodendrales</taxon>
        <taxon>Trochodendraceae</taxon>
        <taxon>Tetracentron</taxon>
    </lineage>
</organism>
<keyword evidence="2" id="KW-0808">Transferase</keyword>
<keyword evidence="8" id="KW-0067">ATP-binding</keyword>
<feature type="compositionally biased region" description="Low complexity" evidence="9">
    <location>
        <begin position="213"/>
        <end position="224"/>
    </location>
</feature>
<evidence type="ECO:0000256" key="10">
    <source>
        <dbReference type="SAM" id="SignalP"/>
    </source>
</evidence>
<dbReference type="InterPro" id="IPR017441">
    <property type="entry name" value="Protein_kinase_ATP_BS"/>
</dbReference>
<keyword evidence="12" id="KW-1185">Reference proteome</keyword>
<dbReference type="InterPro" id="IPR011009">
    <property type="entry name" value="Kinase-like_dom_sf"/>
</dbReference>
<dbReference type="Gene3D" id="3.30.200.20">
    <property type="entry name" value="Phosphorylase Kinase, domain 1"/>
    <property type="match status" value="1"/>
</dbReference>
<dbReference type="InterPro" id="IPR045874">
    <property type="entry name" value="LRK10/LRL21-25-like"/>
</dbReference>
<keyword evidence="2" id="KW-0418">Kinase</keyword>
<evidence type="ECO:0000313" key="11">
    <source>
        <dbReference type="EMBL" id="KAF8389396.1"/>
    </source>
</evidence>
<evidence type="ECO:0000313" key="12">
    <source>
        <dbReference type="Proteomes" id="UP000655225"/>
    </source>
</evidence>
<evidence type="ECO:0000256" key="7">
    <source>
        <dbReference type="ARBA" id="ARBA00023180"/>
    </source>
</evidence>
<evidence type="ECO:0000256" key="9">
    <source>
        <dbReference type="SAM" id="MobiDB-lite"/>
    </source>
</evidence>
<feature type="binding site" evidence="8">
    <location>
        <position position="123"/>
    </location>
    <ligand>
        <name>ATP</name>
        <dbReference type="ChEBI" id="CHEBI:30616"/>
    </ligand>
</feature>
<dbReference type="AlphaFoldDB" id="A0A834YLQ7"/>
<gene>
    <name evidence="11" type="ORF">HHK36_026091</name>
</gene>
<proteinExistence type="predicted"/>
<sequence length="247" mass="27206">MVALVVIVFAIIDCLKKAGNAIPRYARIATGDSMEVSKAPASTTTNLDVAVTIPPVYSVITDSQVEAATMERFLSNMAREKPIWFSPQQLEGFTSGYSTELGSGGFGVVYKGEFPNGVQVAIKTQEWLPRWTWEKFQKGELEEMVTLFGIAEKDKEKAERMCMVALWCVQYLPETRPLMSTVVKMLEGGEEIIPPPNPFQYLESSGRDFAVPSGSSQISSSAASTRKTSQASYSTPMMRTFEIQIAS</sequence>
<keyword evidence="5" id="KW-1133">Transmembrane helix</keyword>
<dbReference type="Proteomes" id="UP000655225">
    <property type="component" value="Unassembled WGS sequence"/>
</dbReference>
<comment type="subcellular location">
    <subcellularLocation>
        <location evidence="1">Membrane</location>
        <topology evidence="1">Single-pass type I membrane protein</topology>
    </subcellularLocation>
</comment>
<dbReference type="GO" id="GO:0004674">
    <property type="term" value="F:protein serine/threonine kinase activity"/>
    <property type="evidence" value="ECO:0007669"/>
    <property type="project" value="UniProtKB-KW"/>
</dbReference>
<comment type="caution">
    <text evidence="11">The sequence shown here is derived from an EMBL/GenBank/DDBJ whole genome shotgun (WGS) entry which is preliminary data.</text>
</comment>
<evidence type="ECO:0000256" key="2">
    <source>
        <dbReference type="ARBA" id="ARBA00022527"/>
    </source>
</evidence>
<evidence type="ECO:0000256" key="6">
    <source>
        <dbReference type="ARBA" id="ARBA00023136"/>
    </source>
</evidence>
<evidence type="ECO:0000256" key="5">
    <source>
        <dbReference type="ARBA" id="ARBA00022989"/>
    </source>
</evidence>
<evidence type="ECO:0000256" key="1">
    <source>
        <dbReference type="ARBA" id="ARBA00004479"/>
    </source>
</evidence>
<dbReference type="SUPFAM" id="SSF56112">
    <property type="entry name" value="Protein kinase-like (PK-like)"/>
    <property type="match status" value="1"/>
</dbReference>
<reference evidence="11 12" key="1">
    <citation type="submission" date="2020-04" db="EMBL/GenBank/DDBJ databases">
        <title>Plant Genome Project.</title>
        <authorList>
            <person name="Zhang R.-G."/>
        </authorList>
    </citation>
    <scope>NUCLEOTIDE SEQUENCE [LARGE SCALE GENOMIC DNA]</scope>
    <source>
        <strain evidence="11">YNK0</strain>
        <tissue evidence="11">Leaf</tissue>
    </source>
</reference>
<feature type="signal peptide" evidence="10">
    <location>
        <begin position="1"/>
        <end position="21"/>
    </location>
</feature>
<keyword evidence="2" id="KW-0723">Serine/threonine-protein kinase</keyword>
<keyword evidence="6" id="KW-0472">Membrane</keyword>
<dbReference type="EMBL" id="JABCRI010000019">
    <property type="protein sequence ID" value="KAF8389396.1"/>
    <property type="molecule type" value="Genomic_DNA"/>
</dbReference>
<dbReference type="GO" id="GO:0016020">
    <property type="term" value="C:membrane"/>
    <property type="evidence" value="ECO:0007669"/>
    <property type="project" value="UniProtKB-SubCell"/>
</dbReference>
<accession>A0A834YLQ7</accession>
<dbReference type="OrthoDB" id="4062651at2759"/>
<dbReference type="PROSITE" id="PS00107">
    <property type="entry name" value="PROTEIN_KINASE_ATP"/>
    <property type="match status" value="1"/>
</dbReference>
<feature type="chain" id="PRO_5032408423" evidence="10">
    <location>
        <begin position="22"/>
        <end position="247"/>
    </location>
</feature>
<protein>
    <submittedName>
        <fullName evidence="11">Uncharacterized protein</fullName>
    </submittedName>
</protein>
<keyword evidence="3" id="KW-0812">Transmembrane</keyword>
<keyword evidence="7" id="KW-0325">Glycoprotein</keyword>
<keyword evidence="8" id="KW-0547">Nucleotide-binding</keyword>
<dbReference type="PANTHER" id="PTHR27009">
    <property type="entry name" value="RUST RESISTANCE KINASE LR10-RELATED"/>
    <property type="match status" value="1"/>
</dbReference>
<evidence type="ECO:0000256" key="3">
    <source>
        <dbReference type="ARBA" id="ARBA00022692"/>
    </source>
</evidence>